<feature type="transmembrane region" description="Helical" evidence="1">
    <location>
        <begin position="462"/>
        <end position="495"/>
    </location>
</feature>
<name>A0A143BH72_9BACT</name>
<dbReference type="eggNOG" id="ENOG5030KHK">
    <property type="taxonomic scope" value="Bacteria"/>
</dbReference>
<keyword evidence="1" id="KW-1133">Transmembrane helix</keyword>
<feature type="transmembrane region" description="Helical" evidence="1">
    <location>
        <begin position="354"/>
        <end position="371"/>
    </location>
</feature>
<dbReference type="AlphaFoldDB" id="A0A143BH72"/>
<keyword evidence="1" id="KW-0812">Transmembrane</keyword>
<evidence type="ECO:0000313" key="2">
    <source>
        <dbReference type="EMBL" id="AMW03965.1"/>
    </source>
</evidence>
<dbReference type="KEGG" id="gph:GEMMAAP_02190"/>
<feature type="transmembrane region" description="Helical" evidence="1">
    <location>
        <begin position="516"/>
        <end position="538"/>
    </location>
</feature>
<accession>A0A143BH72</accession>
<feature type="transmembrane region" description="Helical" evidence="1">
    <location>
        <begin position="260"/>
        <end position="280"/>
    </location>
</feature>
<proteinExistence type="predicted"/>
<gene>
    <name evidence="2" type="ORF">GEMMAAP_02190</name>
</gene>
<feature type="transmembrane region" description="Helical" evidence="1">
    <location>
        <begin position="544"/>
        <end position="566"/>
    </location>
</feature>
<keyword evidence="1" id="KW-0472">Membrane</keyword>
<feature type="transmembrane region" description="Helical" evidence="1">
    <location>
        <begin position="419"/>
        <end position="442"/>
    </location>
</feature>
<reference evidence="2 3" key="1">
    <citation type="journal article" date="2014" name="Proc. Natl. Acad. Sci. U.S.A.">
        <title>Functional type 2 photosynthetic reaction centers found in the rare bacterial phylum Gemmatimonadetes.</title>
        <authorList>
            <person name="Zeng Y."/>
            <person name="Feng F."/>
            <person name="Medova H."/>
            <person name="Dean J."/>
            <person name="Koblizek M."/>
        </authorList>
    </citation>
    <scope>NUCLEOTIDE SEQUENCE [LARGE SCALE GENOMIC DNA]</scope>
    <source>
        <strain evidence="2 3">AP64</strain>
    </source>
</reference>
<feature type="transmembrane region" description="Helical" evidence="1">
    <location>
        <begin position="377"/>
        <end position="398"/>
    </location>
</feature>
<dbReference type="STRING" id="1379270.GEMMAAP_02190"/>
<feature type="transmembrane region" description="Helical" evidence="1">
    <location>
        <begin position="157"/>
        <end position="180"/>
    </location>
</feature>
<dbReference type="Pfam" id="PF16962">
    <property type="entry name" value="ABC_export"/>
    <property type="match status" value="1"/>
</dbReference>
<feature type="transmembrane region" description="Helical" evidence="1">
    <location>
        <begin position="37"/>
        <end position="56"/>
    </location>
</feature>
<feature type="transmembrane region" description="Helical" evidence="1">
    <location>
        <begin position="125"/>
        <end position="145"/>
    </location>
</feature>
<evidence type="ECO:0000256" key="1">
    <source>
        <dbReference type="SAM" id="Phobius"/>
    </source>
</evidence>
<dbReference type="EMBL" id="CP011454">
    <property type="protein sequence ID" value="AMW03965.1"/>
    <property type="molecule type" value="Genomic_DNA"/>
</dbReference>
<reference evidence="2 3" key="2">
    <citation type="journal article" date="2016" name="Environ. Microbiol. Rep.">
        <title>Metagenomic evidence for the presence of phototrophic Gemmatimonadetes bacteria in diverse environments.</title>
        <authorList>
            <person name="Zeng Y."/>
            <person name="Baumbach J."/>
            <person name="Barbosa E.G."/>
            <person name="Azevedo V."/>
            <person name="Zhang C."/>
            <person name="Koblizek M."/>
        </authorList>
    </citation>
    <scope>NUCLEOTIDE SEQUENCE [LARGE SCALE GENOMIC DNA]</scope>
    <source>
        <strain evidence="2 3">AP64</strain>
    </source>
</reference>
<feature type="transmembrane region" description="Helical" evidence="1">
    <location>
        <begin position="62"/>
        <end position="85"/>
    </location>
</feature>
<protein>
    <submittedName>
        <fullName evidence="2">Uncharacterized protein</fullName>
    </submittedName>
</protein>
<feature type="transmembrane region" description="Helical" evidence="1">
    <location>
        <begin position="192"/>
        <end position="210"/>
    </location>
</feature>
<evidence type="ECO:0000313" key="3">
    <source>
        <dbReference type="Proteomes" id="UP000076404"/>
    </source>
</evidence>
<organism evidence="2 3">
    <name type="scientific">Gemmatimonas phototrophica</name>
    <dbReference type="NCBI Taxonomy" id="1379270"/>
    <lineage>
        <taxon>Bacteria</taxon>
        <taxon>Pseudomonadati</taxon>
        <taxon>Gemmatimonadota</taxon>
        <taxon>Gemmatimonadia</taxon>
        <taxon>Gemmatimonadales</taxon>
        <taxon>Gemmatimonadaceae</taxon>
        <taxon>Gemmatimonas</taxon>
    </lineage>
</organism>
<dbReference type="Proteomes" id="UP000076404">
    <property type="component" value="Chromosome"/>
</dbReference>
<dbReference type="InterPro" id="IPR031584">
    <property type="entry name" value="Put_ABC_export"/>
</dbReference>
<sequence length="585" mass="63391">MSTTVAERQPAPAQAMLFLYWRSFINRLRSQAARVRSPRYLVAVALGALYLYWALFRNTRAGGAPLASILTSDITLVVGSTLALLSSARWWIFGADRSALAFTPSEVQFLFPAPVSRRGLVHTKLLRMQLAIFVNTIIFSVIFRGNATQLATWERALGWWMLFSTLAMHRMGASIVRANAVEHGGAGRKRGVLPLLIFGGLIGAVVYGLLMELPGIRLASTGGIKMLITAITDALKAPVPWSALLPVRVLIEPIMTAGTAAWGMSLLWAGLIVTGHYFWVVRLDTSFEEAALEATQHRAERIQRFRASQMGQARSKKGKLVSVPRLALTGRPEVAIAWKNVVAALRGGSWKTQLVSFIIGLGALAVVSRSASDGAGAAFVGVTIGWGAMLLFIGPLWMRFDLRLDLPRLTVLKTYPLEGWRIVAAEIAAVTVLHSITVWSLMTVPLVMFLQDPELFLNSGATVPILVSIAVGVPAFNALMFTIQNGTALLFPAWVRLGTESRGFETMGQNLLTTGATTLVAAVALVFPVGLGALILWITNDWGGWSVLAATLLASAIIVAELWPVLRWLGTVFENIDVNEVVSTV</sequence>
<keyword evidence="3" id="KW-1185">Reference proteome</keyword>